<dbReference type="InterPro" id="IPR016461">
    <property type="entry name" value="COMT-like"/>
</dbReference>
<evidence type="ECO:0000313" key="6">
    <source>
        <dbReference type="EMBL" id="KAL2067757.1"/>
    </source>
</evidence>
<feature type="domain" description="O-methyltransferase dimerisation" evidence="5">
    <location>
        <begin position="82"/>
        <end position="156"/>
    </location>
</feature>
<dbReference type="PANTHER" id="PTHR43712:SF1">
    <property type="entry name" value="HYPOTHETICAL O-METHYLTRANSFERASE (EUROFUNG)-RELATED"/>
    <property type="match status" value="1"/>
</dbReference>
<evidence type="ECO:0000259" key="5">
    <source>
        <dbReference type="Pfam" id="PF08100"/>
    </source>
</evidence>
<evidence type="ECO:0000256" key="3">
    <source>
        <dbReference type="ARBA" id="ARBA00022691"/>
    </source>
</evidence>
<evidence type="ECO:0000256" key="1">
    <source>
        <dbReference type="ARBA" id="ARBA00022603"/>
    </source>
</evidence>
<dbReference type="InterPro" id="IPR036390">
    <property type="entry name" value="WH_DNA-bd_sf"/>
</dbReference>
<feature type="domain" description="O-methyltransferase C-terminal" evidence="4">
    <location>
        <begin position="195"/>
        <end position="399"/>
    </location>
</feature>
<organism evidence="6 7">
    <name type="scientific">Oculimacula yallundae</name>
    <dbReference type="NCBI Taxonomy" id="86028"/>
    <lineage>
        <taxon>Eukaryota</taxon>
        <taxon>Fungi</taxon>
        <taxon>Dikarya</taxon>
        <taxon>Ascomycota</taxon>
        <taxon>Pezizomycotina</taxon>
        <taxon>Leotiomycetes</taxon>
        <taxon>Helotiales</taxon>
        <taxon>Ploettnerulaceae</taxon>
        <taxon>Oculimacula</taxon>
    </lineage>
</organism>
<reference evidence="6 7" key="1">
    <citation type="journal article" date="2024" name="Commun. Biol.">
        <title>Comparative genomic analysis of thermophilic fungi reveals convergent evolutionary adaptations and gene losses.</title>
        <authorList>
            <person name="Steindorff A.S."/>
            <person name="Aguilar-Pontes M.V."/>
            <person name="Robinson A.J."/>
            <person name="Andreopoulos B."/>
            <person name="LaButti K."/>
            <person name="Kuo A."/>
            <person name="Mondo S."/>
            <person name="Riley R."/>
            <person name="Otillar R."/>
            <person name="Haridas S."/>
            <person name="Lipzen A."/>
            <person name="Grimwood J."/>
            <person name="Schmutz J."/>
            <person name="Clum A."/>
            <person name="Reid I.D."/>
            <person name="Moisan M.C."/>
            <person name="Butler G."/>
            <person name="Nguyen T.T.M."/>
            <person name="Dewar K."/>
            <person name="Conant G."/>
            <person name="Drula E."/>
            <person name="Henrissat B."/>
            <person name="Hansel C."/>
            <person name="Singer S."/>
            <person name="Hutchinson M.I."/>
            <person name="de Vries R.P."/>
            <person name="Natvig D.O."/>
            <person name="Powell A.J."/>
            <person name="Tsang A."/>
            <person name="Grigoriev I.V."/>
        </authorList>
    </citation>
    <scope>NUCLEOTIDE SEQUENCE [LARGE SCALE GENOMIC DNA]</scope>
    <source>
        <strain evidence="6 7">CBS 494.80</strain>
    </source>
</reference>
<dbReference type="InterPro" id="IPR001077">
    <property type="entry name" value="COMT_C"/>
</dbReference>
<dbReference type="Pfam" id="PF08100">
    <property type="entry name" value="Dimerisation"/>
    <property type="match status" value="1"/>
</dbReference>
<evidence type="ECO:0008006" key="8">
    <source>
        <dbReference type="Google" id="ProtNLM"/>
    </source>
</evidence>
<proteinExistence type="predicted"/>
<dbReference type="InterPro" id="IPR029063">
    <property type="entry name" value="SAM-dependent_MTases_sf"/>
</dbReference>
<dbReference type="Pfam" id="PF00891">
    <property type="entry name" value="Methyltransf_2"/>
    <property type="match status" value="1"/>
</dbReference>
<keyword evidence="3" id="KW-0949">S-adenosyl-L-methionine</keyword>
<comment type="caution">
    <text evidence="6">The sequence shown here is derived from an EMBL/GenBank/DDBJ whole genome shotgun (WGS) entry which is preliminary data.</text>
</comment>
<dbReference type="EMBL" id="JAZHXI010000009">
    <property type="protein sequence ID" value="KAL2067757.1"/>
    <property type="molecule type" value="Genomic_DNA"/>
</dbReference>
<dbReference type="PROSITE" id="PS51683">
    <property type="entry name" value="SAM_OMT_II"/>
    <property type="match status" value="1"/>
</dbReference>
<keyword evidence="7" id="KW-1185">Reference proteome</keyword>
<evidence type="ECO:0000259" key="4">
    <source>
        <dbReference type="Pfam" id="PF00891"/>
    </source>
</evidence>
<protein>
    <recommendedName>
        <fullName evidence="8">O-methyltransferase domain-containing protein</fullName>
    </recommendedName>
</protein>
<dbReference type="Proteomes" id="UP001595075">
    <property type="component" value="Unassembled WGS sequence"/>
</dbReference>
<dbReference type="PANTHER" id="PTHR43712">
    <property type="entry name" value="PUTATIVE (AFU_ORTHOLOGUE AFUA_4G14580)-RELATED"/>
    <property type="match status" value="1"/>
</dbReference>
<dbReference type="SUPFAM" id="SSF53335">
    <property type="entry name" value="S-adenosyl-L-methionine-dependent methyltransferases"/>
    <property type="match status" value="1"/>
</dbReference>
<evidence type="ECO:0000313" key="7">
    <source>
        <dbReference type="Proteomes" id="UP001595075"/>
    </source>
</evidence>
<accession>A0ABR4CE21</accession>
<dbReference type="InterPro" id="IPR012967">
    <property type="entry name" value="COMT_dimerisation"/>
</dbReference>
<keyword evidence="2" id="KW-0808">Transferase</keyword>
<gene>
    <name evidence="6" type="ORF">VTL71DRAFT_15853</name>
</gene>
<keyword evidence="1" id="KW-0489">Methyltransferase</keyword>
<dbReference type="SUPFAM" id="SSF46785">
    <property type="entry name" value="Winged helix' DNA-binding domain"/>
    <property type="match status" value="1"/>
</dbReference>
<evidence type="ECO:0000256" key="2">
    <source>
        <dbReference type="ARBA" id="ARBA00022679"/>
    </source>
</evidence>
<dbReference type="Gene3D" id="3.40.50.150">
    <property type="entry name" value="Vaccinia Virus protein VP39"/>
    <property type="match status" value="1"/>
</dbReference>
<dbReference type="InterPro" id="IPR036388">
    <property type="entry name" value="WH-like_DNA-bd_sf"/>
</dbReference>
<sequence>MSQLAGAPSGPPGFLPFEPALSALSTLSSAIQTSITQYENAKSPKEKATALQKIQADSTKLSRATTPIQQQFMQINFGPNLNVAIRIGVEMGLFTALPKSGEPSTVTDLAQKINAQEEFLFRIARTLSVFDILQESDSPSSELPSYSHTSYSRFLTLPPAEASTRHLFDNMLQAQLNSASKYYTQNGFKNPEDAKNSPFSFANGKTDMGIFDILEEQPERMKLFNSAMAIQATIGLKDVILAYPFDKLQPNIDGIVLVDVGGGKGQVINEIRTVYPELKGSLVLEDMQVVLSGGTVVPDEVVKQPYDFFKQEQPIKSSNYFLKSILHDWPDTSCLQILANLAPAMRNSPSSRLLICELVLPDRNPTIGHVLRDMNMLVIAGKERNKLQWQKLLKEAGYKILGYYGLESANSSIIEAVLDV</sequence>
<name>A0ABR4CE21_9HELO</name>
<dbReference type="Gene3D" id="1.10.10.10">
    <property type="entry name" value="Winged helix-like DNA-binding domain superfamily/Winged helix DNA-binding domain"/>
    <property type="match status" value="1"/>
</dbReference>